<proteinExistence type="predicted"/>
<evidence type="ECO:0008006" key="2">
    <source>
        <dbReference type="Google" id="ProtNLM"/>
    </source>
</evidence>
<dbReference type="EMBL" id="SNRY01001478">
    <property type="protein sequence ID" value="KAA6330620.1"/>
    <property type="molecule type" value="Genomic_DNA"/>
</dbReference>
<protein>
    <recommendedName>
        <fullName evidence="2">Transposase IS4-like domain-containing protein</fullName>
    </recommendedName>
</protein>
<reference evidence="1" key="1">
    <citation type="submission" date="2019-03" db="EMBL/GenBank/DDBJ databases">
        <title>Single cell metagenomics reveals metabolic interactions within the superorganism composed of flagellate Streblomastix strix and complex community of Bacteroidetes bacteria on its surface.</title>
        <authorList>
            <person name="Treitli S.C."/>
            <person name="Kolisko M."/>
            <person name="Husnik F."/>
            <person name="Keeling P."/>
            <person name="Hampl V."/>
        </authorList>
    </citation>
    <scope>NUCLEOTIDE SEQUENCE</scope>
    <source>
        <strain evidence="1">STM</strain>
    </source>
</reference>
<sequence length="192" mass="21874">MRQVYEMPQRCEIKVETVGNDEKPFSIYEQHADIMVKGSREIRFGHKINLASGRSSMMAGCEVLSGNPPDSSPFQPVTDRVMDNCGTVPRDGITDGGHASRENMKYARDKVIANIVFNKTVGSLKNTVSGKNMETRLKKWRSGMEAVISNFKRGYDMFRCYWKGKEHFAQKVFWSVIAYHIRVMTAKVLKLI</sequence>
<evidence type="ECO:0000313" key="1">
    <source>
        <dbReference type="EMBL" id="KAA6330620.1"/>
    </source>
</evidence>
<comment type="caution">
    <text evidence="1">The sequence shown here is derived from an EMBL/GenBank/DDBJ whole genome shotgun (WGS) entry which is preliminary data.</text>
</comment>
<accession>A0A5J4RC03</accession>
<organism evidence="1">
    <name type="scientific">termite gut metagenome</name>
    <dbReference type="NCBI Taxonomy" id="433724"/>
    <lineage>
        <taxon>unclassified sequences</taxon>
        <taxon>metagenomes</taxon>
        <taxon>organismal metagenomes</taxon>
    </lineage>
</organism>
<name>A0A5J4RC03_9ZZZZ</name>
<gene>
    <name evidence="1" type="ORF">EZS27_020685</name>
</gene>
<dbReference type="AlphaFoldDB" id="A0A5J4RC03"/>